<keyword evidence="5" id="KW-1185">Reference proteome</keyword>
<accession>A0ABV9SG69</accession>
<evidence type="ECO:0000259" key="3">
    <source>
        <dbReference type="Pfam" id="PF18755"/>
    </source>
</evidence>
<sequence length="453" mass="50199">MAGPRVVSPHDPANRRVSVRDLLTANLVTAGDRLRFIRPRSGEEHVATVSSAGAIVLPDGSEYDTPSDAARAVANIQVNGWIVWRTDSNRTLASLRNELRDVEAGVTELTTASEFLQETKGQVRAGDTVSITVRELLRHWNAHTRGTRITRRIEKDLTSHDLTTFPHFRDVTLDTTVRFFALDEEQPPKSSDEQVLKMHTASTPEPDDGDPPQIGLKVGNLLSALNGVVFVPPEGSVEQAITQMQIDDFSQLAVMAANKRKLIGAVTWKSIAIARHNSADATLQDCLIDAPEIPYDQELVDVLGVLQSVGFVFVRNERNEINGIVTAADLAHAYGDMATPFFLIGELDQLLRHIVSKHIDLADVVKLCDASGSREIKSFDQLTMGDYERALQNPDAWAQIGTKLDRVSFCQRLGMIREVRNDIMHFNPEDIPANTVDMLRNFLRMIRLNVPGC</sequence>
<protein>
    <submittedName>
        <fullName evidence="4">CBS domain-containing protein</fullName>
    </submittedName>
</protein>
<dbReference type="Gene3D" id="3.10.580.10">
    <property type="entry name" value="CBS-domain"/>
    <property type="match status" value="1"/>
</dbReference>
<feature type="domain" description="RAMA" evidence="3">
    <location>
        <begin position="8"/>
        <end position="101"/>
    </location>
</feature>
<evidence type="ECO:0000313" key="4">
    <source>
        <dbReference type="EMBL" id="MFC4859472.1"/>
    </source>
</evidence>
<feature type="compositionally biased region" description="Basic and acidic residues" evidence="1">
    <location>
        <begin position="186"/>
        <end position="196"/>
    </location>
</feature>
<feature type="domain" description="CBS" evidence="2">
    <location>
        <begin position="228"/>
        <end position="274"/>
    </location>
</feature>
<name>A0ABV9SG69_9PSEU</name>
<proteinExistence type="predicted"/>
<gene>
    <name evidence="4" type="ORF">ACFPCV_38770</name>
</gene>
<organism evidence="4 5">
    <name type="scientific">Actinophytocola glycyrrhizae</name>
    <dbReference type="NCBI Taxonomy" id="2044873"/>
    <lineage>
        <taxon>Bacteria</taxon>
        <taxon>Bacillati</taxon>
        <taxon>Actinomycetota</taxon>
        <taxon>Actinomycetes</taxon>
        <taxon>Pseudonocardiales</taxon>
        <taxon>Pseudonocardiaceae</taxon>
    </lineage>
</organism>
<dbReference type="InterPro" id="IPR040843">
    <property type="entry name" value="RAMA"/>
</dbReference>
<dbReference type="SUPFAM" id="SSF54631">
    <property type="entry name" value="CBS-domain pair"/>
    <property type="match status" value="1"/>
</dbReference>
<evidence type="ECO:0000259" key="2">
    <source>
        <dbReference type="Pfam" id="PF00571"/>
    </source>
</evidence>
<evidence type="ECO:0000313" key="5">
    <source>
        <dbReference type="Proteomes" id="UP001595859"/>
    </source>
</evidence>
<reference evidence="5" key="1">
    <citation type="journal article" date="2019" name="Int. J. Syst. Evol. Microbiol.">
        <title>The Global Catalogue of Microorganisms (GCM) 10K type strain sequencing project: providing services to taxonomists for standard genome sequencing and annotation.</title>
        <authorList>
            <consortium name="The Broad Institute Genomics Platform"/>
            <consortium name="The Broad Institute Genome Sequencing Center for Infectious Disease"/>
            <person name="Wu L."/>
            <person name="Ma J."/>
        </authorList>
    </citation>
    <scope>NUCLEOTIDE SEQUENCE [LARGE SCALE GENOMIC DNA]</scope>
    <source>
        <strain evidence="5">ZS-22-S1</strain>
    </source>
</reference>
<evidence type="ECO:0000256" key="1">
    <source>
        <dbReference type="SAM" id="MobiDB-lite"/>
    </source>
</evidence>
<comment type="caution">
    <text evidence="4">The sequence shown here is derived from an EMBL/GenBank/DDBJ whole genome shotgun (WGS) entry which is preliminary data.</text>
</comment>
<dbReference type="InterPro" id="IPR000644">
    <property type="entry name" value="CBS_dom"/>
</dbReference>
<dbReference type="InterPro" id="IPR046342">
    <property type="entry name" value="CBS_dom_sf"/>
</dbReference>
<feature type="region of interest" description="Disordered" evidence="1">
    <location>
        <begin position="184"/>
        <end position="211"/>
    </location>
</feature>
<dbReference type="RefSeq" id="WP_378062571.1">
    <property type="nucleotide sequence ID" value="NZ_JBHSIS010000035.1"/>
</dbReference>
<dbReference type="Proteomes" id="UP001595859">
    <property type="component" value="Unassembled WGS sequence"/>
</dbReference>
<dbReference type="Pfam" id="PF00571">
    <property type="entry name" value="CBS"/>
    <property type="match status" value="1"/>
</dbReference>
<dbReference type="EMBL" id="JBHSIS010000035">
    <property type="protein sequence ID" value="MFC4859472.1"/>
    <property type="molecule type" value="Genomic_DNA"/>
</dbReference>
<dbReference type="Pfam" id="PF18755">
    <property type="entry name" value="RAMA"/>
    <property type="match status" value="1"/>
</dbReference>